<comment type="caution">
    <text evidence="5">The sequence shown here is derived from an EMBL/GenBank/DDBJ whole genome shotgun (WGS) entry which is preliminary data.</text>
</comment>
<dbReference type="Gene3D" id="3.30.160.100">
    <property type="entry name" value="Ribosome hibernation promotion factor-like"/>
    <property type="match status" value="1"/>
</dbReference>
<evidence type="ECO:0000256" key="3">
    <source>
        <dbReference type="ARBA" id="ARBA00041148"/>
    </source>
</evidence>
<keyword evidence="1" id="KW-0810">Translation regulation</keyword>
<dbReference type="InterPro" id="IPR036567">
    <property type="entry name" value="RHF-like"/>
</dbReference>
<dbReference type="CDD" id="cd00552">
    <property type="entry name" value="RaiA"/>
    <property type="match status" value="1"/>
</dbReference>
<evidence type="ECO:0000256" key="2">
    <source>
        <dbReference type="ARBA" id="ARBA00038695"/>
    </source>
</evidence>
<dbReference type="PANTHER" id="PTHR33231:SF1">
    <property type="entry name" value="30S RIBOSOMAL PROTEIN"/>
    <property type="match status" value="1"/>
</dbReference>
<sequence>MDVRVADHQVETGDSMKERAIQRIEEITEKYYARSVGADVTFGKGPQNDFTCDIVAPVGQGVVLKAAHRAPTAQIAFEGAADKIEKQLRRYMRRLKEHNQGHDVTPFLEANAAYRVFASSAEEEEAPENPTIVAETKVDIPEANVADAVMILDLRNTNALLFKNSGTGELNMVYRREDGNIGWVEPNES</sequence>
<organism evidence="5 6">
    <name type="scientific">Sphingomonas anseongensis</name>
    <dbReference type="NCBI Taxonomy" id="2908207"/>
    <lineage>
        <taxon>Bacteria</taxon>
        <taxon>Pseudomonadati</taxon>
        <taxon>Pseudomonadota</taxon>
        <taxon>Alphaproteobacteria</taxon>
        <taxon>Sphingomonadales</taxon>
        <taxon>Sphingomonadaceae</taxon>
        <taxon>Sphingomonas</taxon>
    </lineage>
</organism>
<name>A0ABT0RGN6_9SPHN</name>
<evidence type="ECO:0000313" key="6">
    <source>
        <dbReference type="Proteomes" id="UP001165343"/>
    </source>
</evidence>
<reference evidence="5" key="1">
    <citation type="submission" date="2022-05" db="EMBL/GenBank/DDBJ databases">
        <authorList>
            <person name="Jo J.-H."/>
            <person name="Im W.-T."/>
        </authorList>
    </citation>
    <scope>NUCLEOTIDE SEQUENCE</scope>
    <source>
        <strain evidence="5">RG327</strain>
    </source>
</reference>
<protein>
    <recommendedName>
        <fullName evidence="3">Ribosome hibernation promoting factor</fullName>
    </recommendedName>
</protein>
<dbReference type="Pfam" id="PF16321">
    <property type="entry name" value="Ribosom_S30AE_C"/>
    <property type="match status" value="1"/>
</dbReference>
<dbReference type="Gene3D" id="3.30.505.50">
    <property type="entry name" value="Sigma 54 modulation/S30EA ribosomal protein, C-terminal domain"/>
    <property type="match status" value="1"/>
</dbReference>
<gene>
    <name evidence="5" type="primary">raiA</name>
    <name evidence="5" type="ORF">LZ519_08785</name>
</gene>
<dbReference type="NCBIfam" id="TIGR00741">
    <property type="entry name" value="yfiA"/>
    <property type="match status" value="1"/>
</dbReference>
<proteinExistence type="predicted"/>
<dbReference type="InterPro" id="IPR032528">
    <property type="entry name" value="Ribosom_S30AE_C"/>
</dbReference>
<dbReference type="EMBL" id="JAMGBC010000001">
    <property type="protein sequence ID" value="MCL6679403.1"/>
    <property type="molecule type" value="Genomic_DNA"/>
</dbReference>
<dbReference type="InterPro" id="IPR003489">
    <property type="entry name" value="RHF/RaiA"/>
</dbReference>
<dbReference type="InterPro" id="IPR038416">
    <property type="entry name" value="Ribosom_S30AE_C_sf"/>
</dbReference>
<comment type="subunit">
    <text evidence="2">Associates exclusively with 100S ribosomes, which are dimers of 70S ribosomes.</text>
</comment>
<dbReference type="InterPro" id="IPR050574">
    <property type="entry name" value="HPF/YfiA_ribosome-assoc"/>
</dbReference>
<dbReference type="Proteomes" id="UP001165343">
    <property type="component" value="Unassembled WGS sequence"/>
</dbReference>
<accession>A0ABT0RGN6</accession>
<dbReference type="RefSeq" id="WP_249868301.1">
    <property type="nucleotide sequence ID" value="NZ_JAMGBC010000001.1"/>
</dbReference>
<feature type="domain" description="Sigma 54 modulation/S30EA ribosomal protein C-terminal" evidence="4">
    <location>
        <begin position="128"/>
        <end position="182"/>
    </location>
</feature>
<dbReference type="PANTHER" id="PTHR33231">
    <property type="entry name" value="30S RIBOSOMAL PROTEIN"/>
    <property type="match status" value="1"/>
</dbReference>
<evidence type="ECO:0000313" key="5">
    <source>
        <dbReference type="EMBL" id="MCL6679403.1"/>
    </source>
</evidence>
<keyword evidence="6" id="KW-1185">Reference proteome</keyword>
<dbReference type="Pfam" id="PF02482">
    <property type="entry name" value="Ribosomal_S30AE"/>
    <property type="match status" value="1"/>
</dbReference>
<evidence type="ECO:0000256" key="1">
    <source>
        <dbReference type="ARBA" id="ARBA00022845"/>
    </source>
</evidence>
<evidence type="ECO:0000259" key="4">
    <source>
        <dbReference type="Pfam" id="PF16321"/>
    </source>
</evidence>
<dbReference type="SUPFAM" id="SSF69754">
    <property type="entry name" value="Ribosome binding protein Y (YfiA homologue)"/>
    <property type="match status" value="1"/>
</dbReference>